<keyword evidence="6 13" id="KW-0547">Nucleotide-binding</keyword>
<dbReference type="PANTHER" id="PTHR23132:SF25">
    <property type="entry name" value="D-ALANINE--D-ALANINE LIGASE A"/>
    <property type="match status" value="1"/>
</dbReference>
<evidence type="ECO:0000256" key="8">
    <source>
        <dbReference type="ARBA" id="ARBA00022842"/>
    </source>
</evidence>
<dbReference type="GO" id="GO:0005524">
    <property type="term" value="F:ATP binding"/>
    <property type="evidence" value="ECO:0007669"/>
    <property type="project" value="UniProtKB-UniRule"/>
</dbReference>
<comment type="similarity">
    <text evidence="3">Belongs to the D-alanine--D-alanine ligase family.</text>
</comment>
<dbReference type="InterPro" id="IPR016185">
    <property type="entry name" value="PreATP-grasp_dom_sf"/>
</dbReference>
<dbReference type="GO" id="GO:0046872">
    <property type="term" value="F:metal ion binding"/>
    <property type="evidence" value="ECO:0007669"/>
    <property type="project" value="UniProtKB-KW"/>
</dbReference>
<evidence type="ECO:0000259" key="14">
    <source>
        <dbReference type="PROSITE" id="PS50975"/>
    </source>
</evidence>
<evidence type="ECO:0000256" key="13">
    <source>
        <dbReference type="PROSITE-ProRule" id="PRU00409"/>
    </source>
</evidence>
<dbReference type="NCBIfam" id="NF002528">
    <property type="entry name" value="PRK01966.1-4"/>
    <property type="match status" value="1"/>
</dbReference>
<dbReference type="PROSITE" id="PS00843">
    <property type="entry name" value="DALA_DALA_LIGASE_1"/>
    <property type="match status" value="1"/>
</dbReference>
<reference evidence="15" key="1">
    <citation type="journal article" date="2014" name="Int. J. Syst. Evol. Microbiol.">
        <title>Complete genome sequence of Corynebacterium casei LMG S-19264T (=DSM 44701T), isolated from a smear-ripened cheese.</title>
        <authorList>
            <consortium name="US DOE Joint Genome Institute (JGI-PGF)"/>
            <person name="Walter F."/>
            <person name="Albersmeier A."/>
            <person name="Kalinowski J."/>
            <person name="Ruckert C."/>
        </authorList>
    </citation>
    <scope>NUCLEOTIDE SEQUENCE</scope>
    <source>
        <strain evidence="15">NBRC 112290</strain>
    </source>
</reference>
<keyword evidence="11" id="KW-0464">Manganese</keyword>
<dbReference type="GO" id="GO:0071555">
    <property type="term" value="P:cell wall organization"/>
    <property type="evidence" value="ECO:0007669"/>
    <property type="project" value="UniProtKB-KW"/>
</dbReference>
<dbReference type="GO" id="GO:0008360">
    <property type="term" value="P:regulation of cell shape"/>
    <property type="evidence" value="ECO:0007669"/>
    <property type="project" value="UniProtKB-KW"/>
</dbReference>
<comment type="cofactor">
    <cofactor evidence="1">
        <name>Mn(2+)</name>
        <dbReference type="ChEBI" id="CHEBI:29035"/>
    </cofactor>
</comment>
<sequence length="325" mass="33661">MAIIFGGRSSEHAISCATAAGVLSAVDRTRFDVVPIGIARDGSWLLLPDDPEPLRIEGTRLPEVTAADHPAIAWAFGADRGRVLVAPASQAARVLEGVDVVLPLLHGPFGEDGTLQGLLELTDLPYVGSGVLASAAGMDKHAMKVLLAGAGVPVGPYTVITRTAWERDRAAALDAVAALSDVVFVKPARAGSSMGITRVVRSAPGGDDALVAAIEEARRHDPKVVVESAVEGREIEVAVLGGRGLDAPRTTAPGEIVVGGEHAFYDFEAKYTGTETTSLEVPASLPEDVADAARALAAEAFEALGCEGSRAWTSSSRALASWSTR</sequence>
<keyword evidence="4 15" id="KW-0436">Ligase</keyword>
<keyword evidence="5" id="KW-0479">Metal-binding</keyword>
<evidence type="ECO:0000256" key="2">
    <source>
        <dbReference type="ARBA" id="ARBA00001946"/>
    </source>
</evidence>
<evidence type="ECO:0000256" key="3">
    <source>
        <dbReference type="ARBA" id="ARBA00010871"/>
    </source>
</evidence>
<dbReference type="PIRSF" id="PIRSF039102">
    <property type="entry name" value="Ddl/VanB"/>
    <property type="match status" value="1"/>
</dbReference>
<reference evidence="15" key="2">
    <citation type="submission" date="2023-02" db="EMBL/GenBank/DDBJ databases">
        <authorList>
            <person name="Sun Q."/>
            <person name="Mori K."/>
        </authorList>
    </citation>
    <scope>NUCLEOTIDE SEQUENCE</scope>
    <source>
        <strain evidence="15">NBRC 112290</strain>
    </source>
</reference>
<dbReference type="InterPro" id="IPR011761">
    <property type="entry name" value="ATP-grasp"/>
</dbReference>
<evidence type="ECO:0000256" key="10">
    <source>
        <dbReference type="ARBA" id="ARBA00022984"/>
    </source>
</evidence>
<dbReference type="AlphaFoldDB" id="A0AA37UPS7"/>
<dbReference type="Proteomes" id="UP001157161">
    <property type="component" value="Unassembled WGS sequence"/>
</dbReference>
<dbReference type="InterPro" id="IPR000291">
    <property type="entry name" value="D-Ala_lig_Van_CS"/>
</dbReference>
<keyword evidence="16" id="KW-1185">Reference proteome</keyword>
<keyword evidence="8" id="KW-0460">Magnesium</keyword>
<dbReference type="Gene3D" id="3.30.470.20">
    <property type="entry name" value="ATP-grasp fold, B domain"/>
    <property type="match status" value="1"/>
</dbReference>
<dbReference type="Pfam" id="PF07478">
    <property type="entry name" value="Dala_Dala_lig_C"/>
    <property type="match status" value="1"/>
</dbReference>
<dbReference type="InterPro" id="IPR011127">
    <property type="entry name" value="Dala_Dala_lig_N"/>
</dbReference>
<dbReference type="InterPro" id="IPR013815">
    <property type="entry name" value="ATP_grasp_subdomain_1"/>
</dbReference>
<dbReference type="GO" id="GO:0009252">
    <property type="term" value="P:peptidoglycan biosynthetic process"/>
    <property type="evidence" value="ECO:0007669"/>
    <property type="project" value="UniProtKB-KW"/>
</dbReference>
<name>A0AA37UPS7_9MICO</name>
<gene>
    <name evidence="15" type="primary">ddl</name>
    <name evidence="15" type="ORF">GCM10025875_08280</name>
</gene>
<comment type="caution">
    <text evidence="15">The sequence shown here is derived from an EMBL/GenBank/DDBJ whole genome shotgun (WGS) entry which is preliminary data.</text>
</comment>
<dbReference type="InterPro" id="IPR005905">
    <property type="entry name" value="D_ala_D_ala"/>
</dbReference>
<dbReference type="GO" id="GO:0008716">
    <property type="term" value="F:D-alanine-D-alanine ligase activity"/>
    <property type="evidence" value="ECO:0007669"/>
    <property type="project" value="InterPro"/>
</dbReference>
<feature type="domain" description="ATP-grasp" evidence="14">
    <location>
        <begin position="144"/>
        <end position="308"/>
    </location>
</feature>
<dbReference type="Gene3D" id="3.40.50.20">
    <property type="match status" value="1"/>
</dbReference>
<evidence type="ECO:0000256" key="1">
    <source>
        <dbReference type="ARBA" id="ARBA00001936"/>
    </source>
</evidence>
<dbReference type="PANTHER" id="PTHR23132">
    <property type="entry name" value="D-ALANINE--D-ALANINE LIGASE"/>
    <property type="match status" value="1"/>
</dbReference>
<dbReference type="InterPro" id="IPR011095">
    <property type="entry name" value="Dala_Dala_lig_C"/>
</dbReference>
<accession>A0AA37UPS7</accession>
<evidence type="ECO:0000256" key="9">
    <source>
        <dbReference type="ARBA" id="ARBA00022960"/>
    </source>
</evidence>
<keyword evidence="12" id="KW-0961">Cell wall biogenesis/degradation</keyword>
<evidence type="ECO:0000256" key="5">
    <source>
        <dbReference type="ARBA" id="ARBA00022723"/>
    </source>
</evidence>
<comment type="cofactor">
    <cofactor evidence="2">
        <name>Mg(2+)</name>
        <dbReference type="ChEBI" id="CHEBI:18420"/>
    </cofactor>
</comment>
<proteinExistence type="inferred from homology"/>
<evidence type="ECO:0000313" key="16">
    <source>
        <dbReference type="Proteomes" id="UP001157161"/>
    </source>
</evidence>
<evidence type="ECO:0000256" key="4">
    <source>
        <dbReference type="ARBA" id="ARBA00022598"/>
    </source>
</evidence>
<dbReference type="EMBL" id="BSUM01000001">
    <property type="protein sequence ID" value="GMA30836.1"/>
    <property type="molecule type" value="Genomic_DNA"/>
</dbReference>
<dbReference type="SUPFAM" id="SSF56059">
    <property type="entry name" value="Glutathione synthetase ATP-binding domain-like"/>
    <property type="match status" value="1"/>
</dbReference>
<evidence type="ECO:0000256" key="11">
    <source>
        <dbReference type="ARBA" id="ARBA00023211"/>
    </source>
</evidence>
<evidence type="ECO:0000256" key="7">
    <source>
        <dbReference type="ARBA" id="ARBA00022840"/>
    </source>
</evidence>
<keyword evidence="7 13" id="KW-0067">ATP-binding</keyword>
<keyword evidence="10" id="KW-0573">Peptidoglycan synthesis</keyword>
<evidence type="ECO:0000256" key="6">
    <source>
        <dbReference type="ARBA" id="ARBA00022741"/>
    </source>
</evidence>
<keyword evidence="9" id="KW-0133">Cell shape</keyword>
<evidence type="ECO:0000256" key="12">
    <source>
        <dbReference type="ARBA" id="ARBA00023316"/>
    </source>
</evidence>
<protein>
    <submittedName>
        <fullName evidence="15">D-alanine--D-alanine ligase</fullName>
    </submittedName>
</protein>
<dbReference type="Gene3D" id="3.30.1490.20">
    <property type="entry name" value="ATP-grasp fold, A domain"/>
    <property type="match status" value="1"/>
</dbReference>
<dbReference type="PROSITE" id="PS50975">
    <property type="entry name" value="ATP_GRASP"/>
    <property type="match status" value="1"/>
</dbReference>
<evidence type="ECO:0000313" key="15">
    <source>
        <dbReference type="EMBL" id="GMA30836.1"/>
    </source>
</evidence>
<dbReference type="Pfam" id="PF01820">
    <property type="entry name" value="Dala_Dala_lig_N"/>
    <property type="match status" value="1"/>
</dbReference>
<dbReference type="SUPFAM" id="SSF52440">
    <property type="entry name" value="PreATP-grasp domain"/>
    <property type="match status" value="1"/>
</dbReference>
<organism evidence="15 16">
    <name type="scientific">Litorihabitans aurantiacus</name>
    <dbReference type="NCBI Taxonomy" id="1930061"/>
    <lineage>
        <taxon>Bacteria</taxon>
        <taxon>Bacillati</taxon>
        <taxon>Actinomycetota</taxon>
        <taxon>Actinomycetes</taxon>
        <taxon>Micrococcales</taxon>
        <taxon>Beutenbergiaceae</taxon>
        <taxon>Litorihabitans</taxon>
    </lineage>
</organism>
<dbReference type="GO" id="GO:0005829">
    <property type="term" value="C:cytosol"/>
    <property type="evidence" value="ECO:0007669"/>
    <property type="project" value="TreeGrafter"/>
</dbReference>